<dbReference type="Proteomes" id="UP001162060">
    <property type="component" value="Unassembled WGS sequence"/>
</dbReference>
<comment type="caution">
    <text evidence="1">The sequence shown here is derived from an EMBL/GenBank/DDBJ whole genome shotgun (WGS) entry which is preliminary data.</text>
</comment>
<accession>A0AAV1UR29</accession>
<evidence type="ECO:0000313" key="1">
    <source>
        <dbReference type="EMBL" id="CAK7936158.1"/>
    </source>
</evidence>
<dbReference type="AlphaFoldDB" id="A0AAV1UR29"/>
<reference evidence="1" key="1">
    <citation type="submission" date="2024-01" db="EMBL/GenBank/DDBJ databases">
        <authorList>
            <person name="Webb A."/>
        </authorList>
    </citation>
    <scope>NUCLEOTIDE SEQUENCE</scope>
    <source>
        <strain evidence="1">Pm1</strain>
    </source>
</reference>
<dbReference type="EMBL" id="CAKLBY020000223">
    <property type="protein sequence ID" value="CAK7936158.1"/>
    <property type="molecule type" value="Genomic_DNA"/>
</dbReference>
<sequence length="45" mass="4541">MDVEGDCLKVTSPSECEGACRVLAPAASSASLVRLETESSSAVAL</sequence>
<proteinExistence type="predicted"/>
<evidence type="ECO:0000313" key="2">
    <source>
        <dbReference type="Proteomes" id="UP001162060"/>
    </source>
</evidence>
<gene>
    <name evidence="1" type="ORF">PM001_LOCUS21308</name>
</gene>
<organism evidence="1 2">
    <name type="scientific">Peronospora matthiolae</name>
    <dbReference type="NCBI Taxonomy" id="2874970"/>
    <lineage>
        <taxon>Eukaryota</taxon>
        <taxon>Sar</taxon>
        <taxon>Stramenopiles</taxon>
        <taxon>Oomycota</taxon>
        <taxon>Peronosporomycetes</taxon>
        <taxon>Peronosporales</taxon>
        <taxon>Peronosporaceae</taxon>
        <taxon>Peronospora</taxon>
    </lineage>
</organism>
<protein>
    <submittedName>
        <fullName evidence="1">Uncharacterized protein</fullName>
    </submittedName>
</protein>
<name>A0AAV1UR29_9STRA</name>